<dbReference type="Proteomes" id="UP000189670">
    <property type="component" value="Unassembled WGS sequence"/>
</dbReference>
<accession>A0A1V1NRV1</accession>
<dbReference type="AlphaFoldDB" id="A0A1V1NRV1"/>
<reference evidence="2" key="1">
    <citation type="submission" date="2012-11" db="EMBL/GenBank/DDBJ databases">
        <authorList>
            <person name="Lucero-Rivera Y.E."/>
            <person name="Tovar-Ramirez D."/>
        </authorList>
    </citation>
    <scope>NUCLEOTIDE SEQUENCE [LARGE SCALE GENOMIC DNA]</scope>
    <source>
        <strain evidence="2">Araruama</strain>
    </source>
</reference>
<dbReference type="EMBL" id="ATBP01002957">
    <property type="protein sequence ID" value="ETR65310.1"/>
    <property type="molecule type" value="Genomic_DNA"/>
</dbReference>
<gene>
    <name evidence="1" type="ORF">OMM_14456</name>
</gene>
<protein>
    <submittedName>
        <fullName evidence="1">Uncharacterized protein</fullName>
    </submittedName>
</protein>
<feature type="non-terminal residue" evidence="1">
    <location>
        <position position="229"/>
    </location>
</feature>
<name>A0A1V1NRV1_9BACT</name>
<organism evidence="1 2">
    <name type="scientific">Candidatus Magnetoglobus multicellularis str. Araruama</name>
    <dbReference type="NCBI Taxonomy" id="890399"/>
    <lineage>
        <taxon>Bacteria</taxon>
        <taxon>Pseudomonadati</taxon>
        <taxon>Thermodesulfobacteriota</taxon>
        <taxon>Desulfobacteria</taxon>
        <taxon>Desulfobacterales</taxon>
        <taxon>Desulfobacteraceae</taxon>
        <taxon>Candidatus Magnetoglobus</taxon>
    </lineage>
</organism>
<sequence length="229" mass="27139">MDSSWNQLNDNCFASKAIINNQNQAELFLGKYSQYIDTWRSINHPALLHLEDFTIKTAQQEKNIVCSANIQFISLDHYQNYKKIKNMYLVEKLFVFFQTIDLAKELKRLNIDNQLWNFSCLYLHSSNNCKWLPVSPGAWNESNLKTFTNSIVSFALALFDIPFPKGIHEWNELERQLFFPKEWSLLFQDALQSDGYFVNHIDTVIHIIRFVLFQSWIYTNSVKFSMRDR</sequence>
<comment type="caution">
    <text evidence="1">The sequence shown here is derived from an EMBL/GenBank/DDBJ whole genome shotgun (WGS) entry which is preliminary data.</text>
</comment>
<proteinExistence type="predicted"/>
<evidence type="ECO:0000313" key="2">
    <source>
        <dbReference type="Proteomes" id="UP000189670"/>
    </source>
</evidence>
<evidence type="ECO:0000313" key="1">
    <source>
        <dbReference type="EMBL" id="ETR65310.1"/>
    </source>
</evidence>